<dbReference type="InterPro" id="IPR029063">
    <property type="entry name" value="SAM-dependent_MTases_sf"/>
</dbReference>
<accession>A0ABW4K8U6</accession>
<proteinExistence type="predicted"/>
<feature type="domain" description="Methyltransferase type 11" evidence="1">
    <location>
        <begin position="62"/>
        <end position="144"/>
    </location>
</feature>
<dbReference type="GO" id="GO:0008168">
    <property type="term" value="F:methyltransferase activity"/>
    <property type="evidence" value="ECO:0007669"/>
    <property type="project" value="UniProtKB-KW"/>
</dbReference>
<dbReference type="RefSeq" id="WP_378800661.1">
    <property type="nucleotide sequence ID" value="NZ_JBHUER010000010.1"/>
</dbReference>
<dbReference type="Pfam" id="PF08241">
    <property type="entry name" value="Methyltransf_11"/>
    <property type="match status" value="1"/>
</dbReference>
<keyword evidence="2" id="KW-0489">Methyltransferase</keyword>
<dbReference type="EMBL" id="JBHUER010000010">
    <property type="protein sequence ID" value="MFD1704615.1"/>
    <property type="molecule type" value="Genomic_DNA"/>
</dbReference>
<name>A0ABW4K8U6_9HYPH</name>
<dbReference type="Gene3D" id="3.40.50.150">
    <property type="entry name" value="Vaccinia Virus protein VP39"/>
    <property type="match status" value="1"/>
</dbReference>
<evidence type="ECO:0000259" key="1">
    <source>
        <dbReference type="Pfam" id="PF08241"/>
    </source>
</evidence>
<dbReference type="SUPFAM" id="SSF53335">
    <property type="entry name" value="S-adenosyl-L-methionine-dependent methyltransferases"/>
    <property type="match status" value="1"/>
</dbReference>
<keyword evidence="2" id="KW-0808">Transferase</keyword>
<gene>
    <name evidence="2" type="ORF">ACFSCV_16535</name>
</gene>
<evidence type="ECO:0000313" key="3">
    <source>
        <dbReference type="Proteomes" id="UP001597308"/>
    </source>
</evidence>
<keyword evidence="3" id="KW-1185">Reference proteome</keyword>
<protein>
    <submittedName>
        <fullName evidence="2">Methyltransferase domain-containing protein</fullName>
    </submittedName>
</protein>
<evidence type="ECO:0000313" key="2">
    <source>
        <dbReference type="EMBL" id="MFD1704615.1"/>
    </source>
</evidence>
<dbReference type="GO" id="GO:0032259">
    <property type="term" value="P:methylation"/>
    <property type="evidence" value="ECO:0007669"/>
    <property type="project" value="UniProtKB-KW"/>
</dbReference>
<dbReference type="Proteomes" id="UP001597308">
    <property type="component" value="Unassembled WGS sequence"/>
</dbReference>
<reference evidence="3" key="1">
    <citation type="journal article" date="2019" name="Int. J. Syst. Evol. Microbiol.">
        <title>The Global Catalogue of Microorganisms (GCM) 10K type strain sequencing project: providing services to taxonomists for standard genome sequencing and annotation.</title>
        <authorList>
            <consortium name="The Broad Institute Genomics Platform"/>
            <consortium name="The Broad Institute Genome Sequencing Center for Infectious Disease"/>
            <person name="Wu L."/>
            <person name="Ma J."/>
        </authorList>
    </citation>
    <scope>NUCLEOTIDE SEQUENCE [LARGE SCALE GENOMIC DNA]</scope>
    <source>
        <strain evidence="3">KCTC 23707</strain>
    </source>
</reference>
<dbReference type="InterPro" id="IPR013216">
    <property type="entry name" value="Methyltransf_11"/>
</dbReference>
<organism evidence="2 3">
    <name type="scientific">Methylopila henanensis</name>
    <dbReference type="NCBI Taxonomy" id="873516"/>
    <lineage>
        <taxon>Bacteria</taxon>
        <taxon>Pseudomonadati</taxon>
        <taxon>Pseudomonadota</taxon>
        <taxon>Alphaproteobacteria</taxon>
        <taxon>Hyphomicrobiales</taxon>
        <taxon>Methylopilaceae</taxon>
        <taxon>Methylopila</taxon>
    </lineage>
</organism>
<comment type="caution">
    <text evidence="2">The sequence shown here is derived from an EMBL/GenBank/DDBJ whole genome shotgun (WGS) entry which is preliminary data.</text>
</comment>
<sequence>MKSSRHGHVVSLPRPAPPPFDAVGASPIDPLALYAGGIDTSDYVAGVGGALRRLIPSVGDLLDLGAGGGQLGAALRQQGRRWTAVEPSASMRDRLARLDPAPEIVAAGWENASVAPADTVLAANMPAPLTEPASFLARCRNLARRRVVWVVPAQNGPRGLCLAGCLPREWHGEDETPGVDIVMAGLAPADRTPVTAEIGWTFSLIVSDLPRLAAYLAGRLGWPEADPRRPVLFNHLAAQARPEQGVLRLSVPRRSAILIWSLT</sequence>